<organism evidence="3 4">
    <name type="scientific">Roseateles koreensis</name>
    <dbReference type="NCBI Taxonomy" id="2987526"/>
    <lineage>
        <taxon>Bacteria</taxon>
        <taxon>Pseudomonadati</taxon>
        <taxon>Pseudomonadota</taxon>
        <taxon>Betaproteobacteria</taxon>
        <taxon>Burkholderiales</taxon>
        <taxon>Sphaerotilaceae</taxon>
        <taxon>Roseateles</taxon>
    </lineage>
</organism>
<dbReference type="PANTHER" id="PTHR47894">
    <property type="entry name" value="HTH-TYPE TRANSCRIPTIONAL REGULATOR GADX"/>
    <property type="match status" value="1"/>
</dbReference>
<evidence type="ECO:0000256" key="1">
    <source>
        <dbReference type="ARBA" id="ARBA00023125"/>
    </source>
</evidence>
<name>A0ABT5KT91_9BURK</name>
<gene>
    <name evidence="3" type="ORF">PRZ01_10695</name>
</gene>
<evidence type="ECO:0000313" key="4">
    <source>
        <dbReference type="Proteomes" id="UP001219862"/>
    </source>
</evidence>
<dbReference type="Pfam" id="PF12625">
    <property type="entry name" value="Arabinose_bd"/>
    <property type="match status" value="1"/>
</dbReference>
<evidence type="ECO:0000259" key="2">
    <source>
        <dbReference type="PROSITE" id="PS01124"/>
    </source>
</evidence>
<dbReference type="Pfam" id="PF12833">
    <property type="entry name" value="HTH_18"/>
    <property type="match status" value="1"/>
</dbReference>
<dbReference type="SMART" id="SM00342">
    <property type="entry name" value="HTH_ARAC"/>
    <property type="match status" value="1"/>
</dbReference>
<dbReference type="PROSITE" id="PS01124">
    <property type="entry name" value="HTH_ARAC_FAMILY_2"/>
    <property type="match status" value="1"/>
</dbReference>
<sequence>MNHLIRAAGLSGYEALAQAQGLDAARLLRRFGLSREVLDDPDHLIPYRAMIELLEHSAAASACPDFGLRLASSQGPEKFGPLAVVMEHAANLQEAIQLATRYVFVHSSAARLKVEAVPGQPDQLDLCYHFDLPDPPASAQAVELALGVIVRCLRLLSQSAIPLIAVLMPHPRQGSPAQYAQSLGTACLFEQNRAAVRLNAHMLEQALPKRNDLLRKLAQAYLDQQFSQPELAFSDRVRALMRQLLATGQASHEQVSKMLSVHPRTMQRRLSAEGTSFEQLKDQERRALFEQLITHPHGPSVSALADLLGYAAPSALTRSAQRWFGLSPTQLRRQHARASGLSRTVAK</sequence>
<dbReference type="Proteomes" id="UP001219862">
    <property type="component" value="Unassembled WGS sequence"/>
</dbReference>
<keyword evidence="4" id="KW-1185">Reference proteome</keyword>
<keyword evidence="1" id="KW-0238">DNA-binding</keyword>
<evidence type="ECO:0000313" key="3">
    <source>
        <dbReference type="EMBL" id="MDC8785660.1"/>
    </source>
</evidence>
<dbReference type="RefSeq" id="WP_273596772.1">
    <property type="nucleotide sequence ID" value="NZ_JAQQXS010000008.1"/>
</dbReference>
<dbReference type="InterPro" id="IPR032687">
    <property type="entry name" value="AraC-type_N"/>
</dbReference>
<dbReference type="InterPro" id="IPR018060">
    <property type="entry name" value="HTH_AraC"/>
</dbReference>
<comment type="caution">
    <text evidence="3">The sequence shown here is derived from an EMBL/GenBank/DDBJ whole genome shotgun (WGS) entry which is preliminary data.</text>
</comment>
<reference evidence="3 4" key="1">
    <citation type="submission" date="2022-10" db="EMBL/GenBank/DDBJ databases">
        <title>paucibacter sp. hw8 Genome sequencing.</title>
        <authorList>
            <person name="Park S."/>
        </authorList>
    </citation>
    <scope>NUCLEOTIDE SEQUENCE [LARGE SCALE GENOMIC DNA]</scope>
    <source>
        <strain evidence="4">hw8</strain>
    </source>
</reference>
<dbReference type="Gene3D" id="1.10.10.60">
    <property type="entry name" value="Homeodomain-like"/>
    <property type="match status" value="1"/>
</dbReference>
<proteinExistence type="predicted"/>
<dbReference type="EMBL" id="JAQQXS010000008">
    <property type="protein sequence ID" value="MDC8785660.1"/>
    <property type="molecule type" value="Genomic_DNA"/>
</dbReference>
<feature type="domain" description="HTH araC/xylS-type" evidence="2">
    <location>
        <begin position="235"/>
        <end position="334"/>
    </location>
</feature>
<protein>
    <submittedName>
        <fullName evidence="3">AraC family transcriptional regulator ligand-binding domain-containing protein</fullName>
    </submittedName>
</protein>
<dbReference type="PANTHER" id="PTHR47894:SF4">
    <property type="entry name" value="HTH-TYPE TRANSCRIPTIONAL REGULATOR GADX"/>
    <property type="match status" value="1"/>
</dbReference>
<accession>A0ABT5KT91</accession>